<evidence type="ECO:0000313" key="1">
    <source>
        <dbReference type="EMBL" id="KAH6930059.1"/>
    </source>
</evidence>
<organism evidence="1 2">
    <name type="scientific">Hyalomma asiaticum</name>
    <name type="common">Tick</name>
    <dbReference type="NCBI Taxonomy" id="266040"/>
    <lineage>
        <taxon>Eukaryota</taxon>
        <taxon>Metazoa</taxon>
        <taxon>Ecdysozoa</taxon>
        <taxon>Arthropoda</taxon>
        <taxon>Chelicerata</taxon>
        <taxon>Arachnida</taxon>
        <taxon>Acari</taxon>
        <taxon>Parasitiformes</taxon>
        <taxon>Ixodida</taxon>
        <taxon>Ixodoidea</taxon>
        <taxon>Ixodidae</taxon>
        <taxon>Hyalomminae</taxon>
        <taxon>Hyalomma</taxon>
    </lineage>
</organism>
<dbReference type="EMBL" id="CM023485">
    <property type="protein sequence ID" value="KAH6930059.1"/>
    <property type="molecule type" value="Genomic_DNA"/>
</dbReference>
<accession>A0ACB7S837</accession>
<keyword evidence="2" id="KW-1185">Reference proteome</keyword>
<proteinExistence type="predicted"/>
<sequence>MEYQVTGENISPNEVSEEFGWQQASSRRATARRTATSPNVTADTSRRNEAASRERGNVKAKIIRASRMPQLPKEDFKIIIRPKGGLDIAKTGPTVVADAILLAASLRQEDQDTDTICPNLQQNVIVASTPKRANADKYVRIKQIKGVIRGVPLLDGPSTIDSKIVNERNPLALAAKRIGTTTTVIVAFDGLKVPNFVRYGPTLVRCSLYRKQVDICYACGRLGHRADVCPTPGNPICRGCGIPKPDMSHQCTPKCKLCGGEHQTGDKECKQRFQMPYIVKRRRWDRARAAAEMENDEGRSTEPSVKPQPSTAQEYPSLRRPRSTCRSRPGSRGRSRSLSSPRFSSRRPSQPANVDVPTKQAGAVSWASTVKGPQKSSQPEASPVRNDDSDDAPASKKRAIATTDSDNVATKVKSEVKDMLVAINESIKQLQTTLCAMQGTINSHNERMTKIEAYLDTVVAPAFAEAMSSLTHLLFLEQVLLTCASRHDSVSNMCIAAPVPDTAVLDWEVPVSDALGDKYHGMITGTSSCPIKAADSPACTRGHGGTADAMHPMHGIIERDAFVFAGGRSQ</sequence>
<gene>
    <name evidence="1" type="ORF">HPB50_008657</name>
</gene>
<reference evidence="1" key="1">
    <citation type="submission" date="2020-05" db="EMBL/GenBank/DDBJ databases">
        <title>Large-scale comparative analyses of tick genomes elucidate their genetic diversity and vector capacities.</title>
        <authorList>
            <person name="Jia N."/>
            <person name="Wang J."/>
            <person name="Shi W."/>
            <person name="Du L."/>
            <person name="Sun Y."/>
            <person name="Zhan W."/>
            <person name="Jiang J."/>
            <person name="Wang Q."/>
            <person name="Zhang B."/>
            <person name="Ji P."/>
            <person name="Sakyi L.B."/>
            <person name="Cui X."/>
            <person name="Yuan T."/>
            <person name="Jiang B."/>
            <person name="Yang W."/>
            <person name="Lam T.T.-Y."/>
            <person name="Chang Q."/>
            <person name="Ding S."/>
            <person name="Wang X."/>
            <person name="Zhu J."/>
            <person name="Ruan X."/>
            <person name="Zhao L."/>
            <person name="Wei J."/>
            <person name="Que T."/>
            <person name="Du C."/>
            <person name="Cheng J."/>
            <person name="Dai P."/>
            <person name="Han X."/>
            <person name="Huang E."/>
            <person name="Gao Y."/>
            <person name="Liu J."/>
            <person name="Shao H."/>
            <person name="Ye R."/>
            <person name="Li L."/>
            <person name="Wei W."/>
            <person name="Wang X."/>
            <person name="Wang C."/>
            <person name="Yang T."/>
            <person name="Huo Q."/>
            <person name="Li W."/>
            <person name="Guo W."/>
            <person name="Chen H."/>
            <person name="Zhou L."/>
            <person name="Ni X."/>
            <person name="Tian J."/>
            <person name="Zhou Y."/>
            <person name="Sheng Y."/>
            <person name="Liu T."/>
            <person name="Pan Y."/>
            <person name="Xia L."/>
            <person name="Li J."/>
            <person name="Zhao F."/>
            <person name="Cao W."/>
        </authorList>
    </citation>
    <scope>NUCLEOTIDE SEQUENCE</scope>
    <source>
        <strain evidence="1">Hyas-2018</strain>
    </source>
</reference>
<evidence type="ECO:0000313" key="2">
    <source>
        <dbReference type="Proteomes" id="UP000821845"/>
    </source>
</evidence>
<comment type="caution">
    <text evidence="1">The sequence shown here is derived from an EMBL/GenBank/DDBJ whole genome shotgun (WGS) entry which is preliminary data.</text>
</comment>
<protein>
    <submittedName>
        <fullName evidence="1">Uncharacterized protein</fullName>
    </submittedName>
</protein>
<dbReference type="Proteomes" id="UP000821845">
    <property type="component" value="Chromosome 5"/>
</dbReference>
<name>A0ACB7S837_HYAAI</name>